<accession>A0AAW1QSC1</accession>
<evidence type="ECO:0000256" key="2">
    <source>
        <dbReference type="ARBA" id="ARBA00022801"/>
    </source>
</evidence>
<dbReference type="GO" id="GO:0006303">
    <property type="term" value="P:double-strand break repair via nonhomologous end joining"/>
    <property type="evidence" value="ECO:0007669"/>
    <property type="project" value="TreeGrafter"/>
</dbReference>
<dbReference type="InterPro" id="IPR036866">
    <property type="entry name" value="RibonucZ/Hydroxyglut_hydro"/>
</dbReference>
<keyword evidence="1" id="KW-0540">Nuclease</keyword>
<reference evidence="4 5" key="1">
    <citation type="journal article" date="2024" name="Nat. Commun.">
        <title>Phylogenomics reveals the evolutionary origins of lichenization in chlorophyte algae.</title>
        <authorList>
            <person name="Puginier C."/>
            <person name="Libourel C."/>
            <person name="Otte J."/>
            <person name="Skaloud P."/>
            <person name="Haon M."/>
            <person name="Grisel S."/>
            <person name="Petersen M."/>
            <person name="Berrin J.G."/>
            <person name="Delaux P.M."/>
            <person name="Dal Grande F."/>
            <person name="Keller J."/>
        </authorList>
    </citation>
    <scope>NUCLEOTIDE SEQUENCE [LARGE SCALE GENOMIC DNA]</scope>
    <source>
        <strain evidence="4 5">SAG 2043</strain>
    </source>
</reference>
<keyword evidence="2" id="KW-0378">Hydrolase</keyword>
<dbReference type="PANTHER" id="PTHR23240:SF8">
    <property type="entry name" value="PROTEIN ARTEMIS"/>
    <property type="match status" value="1"/>
</dbReference>
<dbReference type="AlphaFoldDB" id="A0AAW1QSC1"/>
<dbReference type="Gene3D" id="3.40.50.12650">
    <property type="match status" value="1"/>
</dbReference>
<comment type="caution">
    <text evidence="4">The sequence shown here is derived from an EMBL/GenBank/DDBJ whole genome shotgun (WGS) entry which is preliminary data.</text>
</comment>
<evidence type="ECO:0000256" key="1">
    <source>
        <dbReference type="ARBA" id="ARBA00022722"/>
    </source>
</evidence>
<dbReference type="GO" id="GO:0035312">
    <property type="term" value="F:5'-3' DNA exonuclease activity"/>
    <property type="evidence" value="ECO:0007669"/>
    <property type="project" value="TreeGrafter"/>
</dbReference>
<evidence type="ECO:0000313" key="5">
    <source>
        <dbReference type="Proteomes" id="UP001489004"/>
    </source>
</evidence>
<dbReference type="GO" id="GO:0036297">
    <property type="term" value="P:interstrand cross-link repair"/>
    <property type="evidence" value="ECO:0007669"/>
    <property type="project" value="TreeGrafter"/>
</dbReference>
<organism evidence="4 5">
    <name type="scientific">[Myrmecia] bisecta</name>
    <dbReference type="NCBI Taxonomy" id="41462"/>
    <lineage>
        <taxon>Eukaryota</taxon>
        <taxon>Viridiplantae</taxon>
        <taxon>Chlorophyta</taxon>
        <taxon>core chlorophytes</taxon>
        <taxon>Trebouxiophyceae</taxon>
        <taxon>Trebouxiales</taxon>
        <taxon>Trebouxiaceae</taxon>
        <taxon>Myrmecia</taxon>
    </lineage>
</organism>
<keyword evidence="3" id="KW-0269">Exonuclease</keyword>
<dbReference type="GO" id="GO:0003684">
    <property type="term" value="F:damaged DNA binding"/>
    <property type="evidence" value="ECO:0007669"/>
    <property type="project" value="TreeGrafter"/>
</dbReference>
<dbReference type="EMBL" id="JALJOR010000002">
    <property type="protein sequence ID" value="KAK9824348.1"/>
    <property type="molecule type" value="Genomic_DNA"/>
</dbReference>
<proteinExistence type="predicted"/>
<dbReference type="SUPFAM" id="SSF56281">
    <property type="entry name" value="Metallo-hydrolase/oxidoreductase"/>
    <property type="match status" value="1"/>
</dbReference>
<dbReference type="Proteomes" id="UP001489004">
    <property type="component" value="Unassembled WGS sequence"/>
</dbReference>
<protein>
    <submittedName>
        <fullName evidence="4">Uncharacterized protein</fullName>
    </submittedName>
</protein>
<gene>
    <name evidence="4" type="ORF">WJX72_009600</name>
</gene>
<keyword evidence="5" id="KW-1185">Reference proteome</keyword>
<name>A0AAW1QSC1_9CHLO</name>
<evidence type="ECO:0000313" key="4">
    <source>
        <dbReference type="EMBL" id="KAK9824348.1"/>
    </source>
</evidence>
<evidence type="ECO:0000256" key="3">
    <source>
        <dbReference type="ARBA" id="ARBA00022839"/>
    </source>
</evidence>
<dbReference type="PANTHER" id="PTHR23240">
    <property type="entry name" value="DNA CROSS-LINK REPAIR PROTEIN PSO2/SNM1-RELATED"/>
    <property type="match status" value="1"/>
</dbReference>
<sequence length="240" mass="26042">MSGNPALHCVGAVMYLFEGSFGRVLHTGDFRWELDTQSTLCRHPSLVSGALDRLYLDNTFCNPRHNFPSRLEACGLVLEIIKAHPEHDILLGVDSLGKEELLCAIASSMRTRIGVLPDRMKPFQLLGLPQHVTAADDSARIHVLPKWQVTAQLLATLNRVKPTVGIIPSAFAGSKYTSSAAAQQQQSSWQGLLSGCKRRFSSPVAGQRIVMRSVKVLRVRSALPDSASAAHADAYAGSAE</sequence>